<gene>
    <name evidence="2" type="ORF">ADICEAN_02876</name>
</gene>
<evidence type="ECO:0000256" key="1">
    <source>
        <dbReference type="SAM" id="SignalP"/>
    </source>
</evidence>
<dbReference type="RefSeq" id="WP_009196263.1">
    <property type="nucleotide sequence ID" value="NZ_AODQ01000079.1"/>
</dbReference>
<organism evidence="2 3">
    <name type="scientific">Cesiribacter andamanensis AMV16</name>
    <dbReference type="NCBI Taxonomy" id="1279009"/>
    <lineage>
        <taxon>Bacteria</taxon>
        <taxon>Pseudomonadati</taxon>
        <taxon>Bacteroidota</taxon>
        <taxon>Cytophagia</taxon>
        <taxon>Cytophagales</taxon>
        <taxon>Cesiribacteraceae</taxon>
        <taxon>Cesiribacter</taxon>
    </lineage>
</organism>
<comment type="caution">
    <text evidence="2">The sequence shown here is derived from an EMBL/GenBank/DDBJ whole genome shotgun (WGS) entry which is preliminary data.</text>
</comment>
<feature type="signal peptide" evidence="1">
    <location>
        <begin position="1"/>
        <end position="24"/>
    </location>
</feature>
<keyword evidence="1" id="KW-0732">Signal</keyword>
<feature type="chain" id="PRO_5004082519" description="Phosphate-selective porin" evidence="1">
    <location>
        <begin position="25"/>
        <end position="399"/>
    </location>
</feature>
<dbReference type="Proteomes" id="UP000011910">
    <property type="component" value="Unassembled WGS sequence"/>
</dbReference>
<keyword evidence="3" id="KW-1185">Reference proteome</keyword>
<evidence type="ECO:0008006" key="4">
    <source>
        <dbReference type="Google" id="ProtNLM"/>
    </source>
</evidence>
<protein>
    <recommendedName>
        <fullName evidence="4">Phosphate-selective porin</fullName>
    </recommendedName>
</protein>
<accession>M7NU16</accession>
<dbReference type="EMBL" id="AODQ01000079">
    <property type="protein sequence ID" value="EMR01984.1"/>
    <property type="molecule type" value="Genomic_DNA"/>
</dbReference>
<evidence type="ECO:0000313" key="3">
    <source>
        <dbReference type="Proteomes" id="UP000011910"/>
    </source>
</evidence>
<dbReference type="AlphaFoldDB" id="M7NU16"/>
<dbReference type="eggNOG" id="ENOG5032WND">
    <property type="taxonomic scope" value="Bacteria"/>
</dbReference>
<reference evidence="2 3" key="1">
    <citation type="journal article" date="2013" name="Genome Announc.">
        <title>Draft Genome Sequence of Cesiribacter andamanensis Strain AMV16T, Isolated from a Soil Sample from a Mud Volcano in the Andaman Islands, India.</title>
        <authorList>
            <person name="Shivaji S."/>
            <person name="Ara S."/>
            <person name="Begum Z."/>
            <person name="Srinivas T.N."/>
            <person name="Singh A."/>
            <person name="Kumar Pinnaka A."/>
        </authorList>
    </citation>
    <scope>NUCLEOTIDE SEQUENCE [LARGE SCALE GENOMIC DNA]</scope>
    <source>
        <strain evidence="2 3">AMV16</strain>
    </source>
</reference>
<dbReference type="OrthoDB" id="5383458at2"/>
<sequence length="399" mass="45096">MKPDKRFTGFLCLLLLAVPCLAGAQEADTLGAFPEEKTPLVRLDGYVKELAMLSFTNQLTNVQYDNIIHSRLNSHWTFGPRLTGKADLRVRLFNGSTVRNTPGYGGVLGEDQGVMDLSWVPLDQPQALLHAQIDRLYLDWEEEKWSLRAGRQRVNWGKTYVWNPNDLFNAFAYLDFDYEERPGADAIRFQYYSSFASGYELAYQPHRDWSRSIVGGMYRGNYKGYDYQLLAAHYRQELALGGGWAGNIKTLGFKGEATYFRSEGRFLKEPGYLLASMGLDYAFSNSLYVQAEGLYNGSPLVRQPGVGLFGSSQIAANNLFPSRAALFLNASYPLHPLVAVSLGGIQGFEQDLRIIIPSVTVSIRENLAFLLMAQLLQARELRELRLNQNFLFGRIKWSF</sequence>
<dbReference type="STRING" id="1279009.ADICEAN_02876"/>
<evidence type="ECO:0000313" key="2">
    <source>
        <dbReference type="EMBL" id="EMR01984.1"/>
    </source>
</evidence>
<proteinExistence type="predicted"/>
<dbReference type="PATRIC" id="fig|1279009.4.peg.2914"/>
<name>M7NU16_9BACT</name>